<protein>
    <submittedName>
        <fullName evidence="1">Uncharacterized protein</fullName>
    </submittedName>
</protein>
<proteinExistence type="predicted"/>
<dbReference type="EMBL" id="CBXE010000485">
    <property type="protein sequence ID" value="CDL87338.1"/>
    <property type="molecule type" value="Genomic_DNA"/>
</dbReference>
<reference evidence="1 2" key="1">
    <citation type="submission" date="2013-11" db="EMBL/GenBank/DDBJ databases">
        <title>Draft genome sequence and annotation of the entomopathogenic bacterium, Xenorhabdus cabanillasi strain JM26.</title>
        <authorList>
            <person name="Gualtieri M."/>
            <person name="Ogier J.C."/>
            <person name="Pages S."/>
            <person name="Givaudan A."/>
            <person name="Gaudriault S."/>
        </authorList>
    </citation>
    <scope>NUCLEOTIDE SEQUENCE [LARGE SCALE GENOMIC DNA]</scope>
    <source>
        <strain evidence="1 2">JM26</strain>
    </source>
</reference>
<name>W1JBF3_9GAMM</name>
<dbReference type="AlphaFoldDB" id="W1JBF3"/>
<comment type="caution">
    <text evidence="1">The sequence shown here is derived from an EMBL/GenBank/DDBJ whole genome shotgun (WGS) entry which is preliminary data.</text>
</comment>
<dbReference type="Proteomes" id="UP000019197">
    <property type="component" value="Unassembled WGS sequence"/>
</dbReference>
<evidence type="ECO:0000313" key="1">
    <source>
        <dbReference type="EMBL" id="CDL87338.1"/>
    </source>
</evidence>
<organism evidence="1 2">
    <name type="scientific">Xenorhabdus cabanillasii JM26</name>
    <dbReference type="NCBI Taxonomy" id="1427517"/>
    <lineage>
        <taxon>Bacteria</taxon>
        <taxon>Pseudomonadati</taxon>
        <taxon>Pseudomonadota</taxon>
        <taxon>Gammaproteobacteria</taxon>
        <taxon>Enterobacterales</taxon>
        <taxon>Morganellaceae</taxon>
        <taxon>Xenorhabdus</taxon>
    </lineage>
</organism>
<sequence>MMFTGGETSPSESYKNILEVILCMIGLELFLENLNKVNPLDLYSKKGM</sequence>
<evidence type="ECO:0000313" key="2">
    <source>
        <dbReference type="Proteomes" id="UP000019197"/>
    </source>
</evidence>
<accession>W1JBF3</accession>
<gene>
    <name evidence="1" type="ORF">XCR1_890004</name>
</gene>